<keyword evidence="2" id="KW-1185">Reference proteome</keyword>
<sequence length="53" mass="6290">VDQNCLFVFVNMNLIVNHFHVKWDDDAVSCGYFQIKKFTTWIVELLAVEVMRI</sequence>
<gene>
    <name evidence="1" type="ORF">Mgra_00009752</name>
</gene>
<evidence type="ECO:0000313" key="1">
    <source>
        <dbReference type="EMBL" id="KAF7626083.1"/>
    </source>
</evidence>
<dbReference type="Proteomes" id="UP000605970">
    <property type="component" value="Unassembled WGS sequence"/>
</dbReference>
<evidence type="ECO:0000313" key="2">
    <source>
        <dbReference type="Proteomes" id="UP000605970"/>
    </source>
</evidence>
<dbReference type="AlphaFoldDB" id="A0A8S9Z719"/>
<organism evidence="1 2">
    <name type="scientific">Meloidogyne graminicola</name>
    <dbReference type="NCBI Taxonomy" id="189291"/>
    <lineage>
        <taxon>Eukaryota</taxon>
        <taxon>Metazoa</taxon>
        <taxon>Ecdysozoa</taxon>
        <taxon>Nematoda</taxon>
        <taxon>Chromadorea</taxon>
        <taxon>Rhabditida</taxon>
        <taxon>Tylenchina</taxon>
        <taxon>Tylenchomorpha</taxon>
        <taxon>Tylenchoidea</taxon>
        <taxon>Meloidogynidae</taxon>
        <taxon>Meloidogyninae</taxon>
        <taxon>Meloidogyne</taxon>
    </lineage>
</organism>
<dbReference type="EMBL" id="JABEBT010000180">
    <property type="protein sequence ID" value="KAF7626083.1"/>
    <property type="molecule type" value="Genomic_DNA"/>
</dbReference>
<reference evidence="1" key="1">
    <citation type="journal article" date="2020" name="Ecol. Evol.">
        <title>Genome structure and content of the rice root-knot nematode (Meloidogyne graminicola).</title>
        <authorList>
            <person name="Phan N.T."/>
            <person name="Danchin E.G.J."/>
            <person name="Klopp C."/>
            <person name="Perfus-Barbeoch L."/>
            <person name="Kozlowski D.K."/>
            <person name="Koutsovoulos G.D."/>
            <person name="Lopez-Roques C."/>
            <person name="Bouchez O."/>
            <person name="Zahm M."/>
            <person name="Besnard G."/>
            <person name="Bellafiore S."/>
        </authorList>
    </citation>
    <scope>NUCLEOTIDE SEQUENCE</scope>
    <source>
        <strain evidence="1">VN-18</strain>
    </source>
</reference>
<protein>
    <submittedName>
        <fullName evidence="1">Uncharacterized protein</fullName>
    </submittedName>
</protein>
<proteinExistence type="predicted"/>
<feature type="non-terminal residue" evidence="1">
    <location>
        <position position="1"/>
    </location>
</feature>
<accession>A0A8S9Z719</accession>
<comment type="caution">
    <text evidence="1">The sequence shown here is derived from an EMBL/GenBank/DDBJ whole genome shotgun (WGS) entry which is preliminary data.</text>
</comment>
<name>A0A8S9Z719_9BILA</name>